<accession>A0A553UKT9</accession>
<comment type="caution">
    <text evidence="1">The sequence shown here is derived from an EMBL/GenBank/DDBJ whole genome shotgun (WGS) entry which is preliminary data.</text>
</comment>
<sequence length="66" mass="7790">MAQKGSKEWIEQYNKEVDAYNARNKSRWDAQKNQEYSRMRFGTPPGRVAYEWNGAYWCGGEYLCGD</sequence>
<name>A0A553UKT9_9HELI</name>
<evidence type="ECO:0000313" key="1">
    <source>
        <dbReference type="EMBL" id="TSA80812.1"/>
    </source>
</evidence>
<proteinExistence type="predicted"/>
<reference evidence="1" key="2">
    <citation type="submission" date="2019-07" db="EMBL/GenBank/DDBJ databases">
        <authorList>
            <person name="Papic B."/>
        </authorList>
    </citation>
    <scope>NUCLEOTIDE SEQUENCE [LARGE SCALE GENOMIC DNA]</scope>
    <source>
        <strain evidence="1">L8b</strain>
    </source>
</reference>
<dbReference type="RefSeq" id="WP_143928458.1">
    <property type="nucleotide sequence ID" value="NZ_QXQP01000024.1"/>
</dbReference>
<keyword evidence="2" id="KW-1185">Reference proteome</keyword>
<gene>
    <name evidence="1" type="ORF">FNE76_07130</name>
</gene>
<dbReference type="Proteomes" id="UP000319322">
    <property type="component" value="Unassembled WGS sequence"/>
</dbReference>
<dbReference type="EMBL" id="VKGC01000024">
    <property type="protein sequence ID" value="TSA80812.1"/>
    <property type="molecule type" value="Genomic_DNA"/>
</dbReference>
<dbReference type="AlphaFoldDB" id="A0A553UKT9"/>
<reference evidence="1" key="1">
    <citation type="submission" date="2019-07" db="EMBL/GenBank/DDBJ databases">
        <title>Helicobacter labacensis sp. nov., Helicobacter mehlei sp. nov. and Helicobacter vulpis sp. nov., isolated from gastric mucosa of red fox (Vulpis vulpis).</title>
        <authorList>
            <person name="Kusar D."/>
            <person name="Gruntar I."/>
            <person name="Pate M."/>
            <person name="Zajc U."/>
            <person name="Ocepek M."/>
        </authorList>
    </citation>
    <scope>NUCLEOTIDE SEQUENCE [LARGE SCALE GENOMIC DNA]</scope>
    <source>
        <strain evidence="1">L8b</strain>
    </source>
</reference>
<organism evidence="1 2">
    <name type="scientific">Helicobacter mehlei</name>
    <dbReference type="NCBI Taxonomy" id="2316080"/>
    <lineage>
        <taxon>Bacteria</taxon>
        <taxon>Pseudomonadati</taxon>
        <taxon>Campylobacterota</taxon>
        <taxon>Epsilonproteobacteria</taxon>
        <taxon>Campylobacterales</taxon>
        <taxon>Helicobacteraceae</taxon>
        <taxon>Helicobacter</taxon>
    </lineage>
</organism>
<protein>
    <submittedName>
        <fullName evidence="1">Uncharacterized protein</fullName>
    </submittedName>
</protein>
<evidence type="ECO:0000313" key="2">
    <source>
        <dbReference type="Proteomes" id="UP000319322"/>
    </source>
</evidence>